<evidence type="ECO:0000313" key="5">
    <source>
        <dbReference type="EMBL" id="SFL55563.1"/>
    </source>
</evidence>
<evidence type="ECO:0000256" key="2">
    <source>
        <dbReference type="ARBA" id="ARBA00022679"/>
    </source>
</evidence>
<keyword evidence="6" id="KW-1185">Reference proteome</keyword>
<evidence type="ECO:0000259" key="4">
    <source>
        <dbReference type="Pfam" id="PF13579"/>
    </source>
</evidence>
<dbReference type="GO" id="GO:1901137">
    <property type="term" value="P:carbohydrate derivative biosynthetic process"/>
    <property type="evidence" value="ECO:0007669"/>
    <property type="project" value="UniProtKB-ARBA"/>
</dbReference>
<feature type="domain" description="Glycosyltransferase subfamily 4-like N-terminal" evidence="4">
    <location>
        <begin position="12"/>
        <end position="151"/>
    </location>
</feature>
<dbReference type="PANTHER" id="PTHR45947">
    <property type="entry name" value="SULFOQUINOVOSYL TRANSFERASE SQD2"/>
    <property type="match status" value="1"/>
</dbReference>
<dbReference type="Proteomes" id="UP000199152">
    <property type="component" value="Unassembled WGS sequence"/>
</dbReference>
<dbReference type="InterPro" id="IPR028098">
    <property type="entry name" value="Glyco_trans_4-like_N"/>
</dbReference>
<feature type="domain" description="Glycosyl transferase family 1" evidence="3">
    <location>
        <begin position="173"/>
        <end position="327"/>
    </location>
</feature>
<dbReference type="AlphaFoldDB" id="A0A1I4INI5"/>
<reference evidence="5 6" key="1">
    <citation type="submission" date="2016-10" db="EMBL/GenBank/DDBJ databases">
        <authorList>
            <person name="de Groot N.N."/>
        </authorList>
    </citation>
    <scope>NUCLEOTIDE SEQUENCE [LARGE SCALE GENOMIC DNA]</scope>
    <source>
        <strain evidence="5 6">DSM 45317</strain>
    </source>
</reference>
<dbReference type="PANTHER" id="PTHR45947:SF3">
    <property type="entry name" value="SULFOQUINOVOSYL TRANSFERASE SQD2"/>
    <property type="match status" value="1"/>
</dbReference>
<evidence type="ECO:0000313" key="6">
    <source>
        <dbReference type="Proteomes" id="UP000199152"/>
    </source>
</evidence>
<dbReference type="SUPFAM" id="SSF53756">
    <property type="entry name" value="UDP-Glycosyltransferase/glycogen phosphorylase"/>
    <property type="match status" value="1"/>
</dbReference>
<dbReference type="STRING" id="504800.SAMN04488085_11353"/>
<evidence type="ECO:0000256" key="1">
    <source>
        <dbReference type="ARBA" id="ARBA00022676"/>
    </source>
</evidence>
<evidence type="ECO:0000259" key="3">
    <source>
        <dbReference type="Pfam" id="PF00534"/>
    </source>
</evidence>
<accession>A0A1I4INI5</accession>
<dbReference type="Pfam" id="PF00534">
    <property type="entry name" value="Glycos_transf_1"/>
    <property type="match status" value="1"/>
</dbReference>
<dbReference type="InterPro" id="IPR001296">
    <property type="entry name" value="Glyco_trans_1"/>
</dbReference>
<dbReference type="InParanoid" id="A0A1I4INI5"/>
<dbReference type="GO" id="GO:0016758">
    <property type="term" value="F:hexosyltransferase activity"/>
    <property type="evidence" value="ECO:0007669"/>
    <property type="project" value="TreeGrafter"/>
</dbReference>
<keyword evidence="1" id="KW-0328">Glycosyltransferase</keyword>
<sequence>MVSLVTLGDPATLTGGYLYHRRIAALAPRFGARVRFVSVPAAPYPLPVAAGPLVLRRVARQRPDVLLLDSIAAGYLAPWLPLRRPAVPVAAILHQPPGGIDSDGVRAASQALLDRWAYRTADPLLAASAALADDLAAAGLPRDRLRVVPPGRDVAPAPGEPPGDLRSGCRAALLSVGNWVARKGLLDLLDAVGRLPGDAGTLHLVGDPDAEPGYAARVRRRLAAPDLAGRVVVHGPLPAAGVAAFYAAADVFALASTREPYGTVYGEAMAAGLPVVGYAAGNLPHLARDGEEGLVVPPGDVPALTAALRRLVDDAALRRRMGAAAARRARAFPTWAQTAAQLVAELRVVAGR</sequence>
<dbReference type="InterPro" id="IPR050194">
    <property type="entry name" value="Glycosyltransferase_grp1"/>
</dbReference>
<dbReference type="Pfam" id="PF13579">
    <property type="entry name" value="Glyco_trans_4_4"/>
    <property type="match status" value="1"/>
</dbReference>
<gene>
    <name evidence="5" type="ORF">SAMN04488085_11353</name>
</gene>
<protein>
    <submittedName>
        <fullName evidence="5">Glycosyltransferase involved in cell wall bisynthesis</fullName>
    </submittedName>
</protein>
<name>A0A1I4INI5_9ACTN</name>
<dbReference type="EMBL" id="FOSW01000013">
    <property type="protein sequence ID" value="SFL55563.1"/>
    <property type="molecule type" value="Genomic_DNA"/>
</dbReference>
<keyword evidence="2 5" id="KW-0808">Transferase</keyword>
<dbReference type="Gene3D" id="3.40.50.2000">
    <property type="entry name" value="Glycogen Phosphorylase B"/>
    <property type="match status" value="2"/>
</dbReference>
<organism evidence="5 6">
    <name type="scientific">Geodermatophilus ruber</name>
    <dbReference type="NCBI Taxonomy" id="504800"/>
    <lineage>
        <taxon>Bacteria</taxon>
        <taxon>Bacillati</taxon>
        <taxon>Actinomycetota</taxon>
        <taxon>Actinomycetes</taxon>
        <taxon>Geodermatophilales</taxon>
        <taxon>Geodermatophilaceae</taxon>
        <taxon>Geodermatophilus</taxon>
    </lineage>
</organism>
<proteinExistence type="predicted"/>